<feature type="compositionally biased region" description="Low complexity" evidence="1">
    <location>
        <begin position="529"/>
        <end position="552"/>
    </location>
</feature>
<dbReference type="RefSeq" id="WP_317487065.1">
    <property type="nucleotide sequence ID" value="NZ_CP136051.1"/>
</dbReference>
<reference evidence="3 4" key="1">
    <citation type="journal article" date="2023" name="Microbiol. Resour. Announc.">
        <title>Complete Genome Sequence of Imperialibacter roseus strain P4T.</title>
        <authorList>
            <person name="Tizabi D.R."/>
            <person name="Bachvaroff T."/>
            <person name="Hill R.T."/>
        </authorList>
    </citation>
    <scope>NUCLEOTIDE SEQUENCE [LARGE SCALE GENOMIC DNA]</scope>
    <source>
        <strain evidence="3 4">P4T</strain>
    </source>
</reference>
<dbReference type="EMBL" id="CP136051">
    <property type="protein sequence ID" value="WOK04250.1"/>
    <property type="molecule type" value="Genomic_DNA"/>
</dbReference>
<organism evidence="3 4">
    <name type="scientific">Imperialibacter roseus</name>
    <dbReference type="NCBI Taxonomy" id="1324217"/>
    <lineage>
        <taxon>Bacteria</taxon>
        <taxon>Pseudomonadati</taxon>
        <taxon>Bacteroidota</taxon>
        <taxon>Cytophagia</taxon>
        <taxon>Cytophagales</taxon>
        <taxon>Flammeovirgaceae</taxon>
        <taxon>Imperialibacter</taxon>
    </lineage>
</organism>
<sequence length="581" mass="65538">MRQFSFQILISFLFLLGISDLAQAQRKEKLKYKAEHGMVVRDKAGSYEKLWENVTFSQKNTIIYCDSAVMLKSSNSMEAFGHVRIVDNDTVTITGNKLFYDGNTRKAQMRENVVYTSGENRLYTDFLDYEMDTRVANYFNNGKLVDLNNTLSSRRGYFYGFEDRATFYGKVELLSPEYTLHSDTLRYNTITKIAITDGRTEIITSDSTMLYSKGGEFKTIPEQSSFIKGQIDTRDYILEGDELFFDDINKFYTATGNVKMTAKNNDVIITGEKGVYWRNKGLSKVFGNPVMKKMMQADTFYLAADTLISIEDNVDSLKRILAYNHVRMFRSNLQGKADSLAYFIADSVITYYFDPVLWNFKNQIESDTISLYLKNNVVDEMYMQKDAFIVSQDTLKQFNQVKGRNMRAYFADNAIKRVDVNGNGESIYFVLSDGDSLLMGMNRILCSNITMRFKGNELNNISFYMKPEATFYPPHEITPELTRLGGFAWRASERPTLQQVLSPVPPEEIATDSLGNPIEKPSPSKPVQKSGLSATSGAAKGAAGGSPNKASGTLPSKTAVPTKKPNLNGTSGVKKKENSQQ</sequence>
<gene>
    <name evidence="3" type="ORF">RT717_14310</name>
</gene>
<evidence type="ECO:0000256" key="1">
    <source>
        <dbReference type="SAM" id="MobiDB-lite"/>
    </source>
</evidence>
<proteinExistence type="predicted"/>
<dbReference type="Proteomes" id="UP001302349">
    <property type="component" value="Chromosome"/>
</dbReference>
<evidence type="ECO:0000313" key="4">
    <source>
        <dbReference type="Proteomes" id="UP001302349"/>
    </source>
</evidence>
<feature type="region of interest" description="Disordered" evidence="1">
    <location>
        <begin position="499"/>
        <end position="581"/>
    </location>
</feature>
<feature type="domain" description="Organic solvent tolerance-like N-terminal" evidence="2">
    <location>
        <begin position="48"/>
        <end position="183"/>
    </location>
</feature>
<dbReference type="Gene3D" id="2.60.450.10">
    <property type="entry name" value="Lipopolysaccharide (LPS) transport protein A like domain"/>
    <property type="match status" value="3"/>
</dbReference>
<evidence type="ECO:0000259" key="2">
    <source>
        <dbReference type="Pfam" id="PF13100"/>
    </source>
</evidence>
<evidence type="ECO:0000313" key="3">
    <source>
        <dbReference type="EMBL" id="WOK04250.1"/>
    </source>
</evidence>
<dbReference type="Pfam" id="PF13100">
    <property type="entry name" value="OstA_2"/>
    <property type="match status" value="1"/>
</dbReference>
<name>A0ABZ0IIW7_9BACT</name>
<dbReference type="InterPro" id="IPR005653">
    <property type="entry name" value="OstA-like_N"/>
</dbReference>
<accession>A0ABZ0IIW7</accession>
<keyword evidence="4" id="KW-1185">Reference proteome</keyword>
<protein>
    <submittedName>
        <fullName evidence="3">OstA-like protein</fullName>
    </submittedName>
</protein>